<name>A0A5C7JAV9_9BACT</name>
<dbReference type="AlphaFoldDB" id="A0A5C7JAV9"/>
<sequence>MSYADRHKAKYAGQVTARPVLVAGAAKVKPSAPAAAIDPRIAQYMAGLDADLLRLKQLQRPEREQLKFNELLPRYLPLINELVRADHKQDCIAAGRIAFYCMVWSLDIRDWSGAIYLCDKVLNPWGISSFDDFSRTPANIVAGQMASWCNEQHSDFGGLSAEPVLSLLVEFAGRHARTLLEPIMADIAKAQGGEAELKNNPIAALEHYRQALSFNSASGVKRLINRLQKGLAAQSQSPL</sequence>
<dbReference type="GO" id="GO:0003677">
    <property type="term" value="F:DNA binding"/>
    <property type="evidence" value="ECO:0007669"/>
    <property type="project" value="InterPro"/>
</dbReference>
<evidence type="ECO:0000313" key="1">
    <source>
        <dbReference type="EMBL" id="TXG78700.1"/>
    </source>
</evidence>
<reference evidence="1 2" key="1">
    <citation type="submission" date="2018-09" db="EMBL/GenBank/DDBJ databases">
        <title>Metagenome Assembled Genomes from an Advanced Water Purification Facility.</title>
        <authorList>
            <person name="Stamps B.W."/>
            <person name="Spear J.R."/>
        </authorList>
    </citation>
    <scope>NUCLEOTIDE SEQUENCE [LARGE SCALE GENOMIC DNA]</scope>
    <source>
        <strain evidence="1">Bin_63_2</strain>
    </source>
</reference>
<proteinExistence type="predicted"/>
<evidence type="ECO:0008006" key="3">
    <source>
        <dbReference type="Google" id="ProtNLM"/>
    </source>
</evidence>
<dbReference type="EMBL" id="SSDS01000008">
    <property type="protein sequence ID" value="TXG78700.1"/>
    <property type="molecule type" value="Genomic_DNA"/>
</dbReference>
<accession>A0A5C7JAV9</accession>
<gene>
    <name evidence="1" type="ORF">E6Q11_00495</name>
</gene>
<dbReference type="InterPro" id="IPR010270">
    <property type="entry name" value="Phage_P2_GpM"/>
</dbReference>
<protein>
    <recommendedName>
        <fullName evidence="3">Terminase</fullName>
    </recommendedName>
</protein>
<organism evidence="1 2">
    <name type="scientific">Candidatus Dojkabacteria bacterium</name>
    <dbReference type="NCBI Taxonomy" id="2099670"/>
    <lineage>
        <taxon>Bacteria</taxon>
        <taxon>Candidatus Dojkabacteria</taxon>
    </lineage>
</organism>
<comment type="caution">
    <text evidence="1">The sequence shown here is derived from an EMBL/GenBank/DDBJ whole genome shotgun (WGS) entry which is preliminary data.</text>
</comment>
<dbReference type="GO" id="GO:0004519">
    <property type="term" value="F:endonuclease activity"/>
    <property type="evidence" value="ECO:0007669"/>
    <property type="project" value="InterPro"/>
</dbReference>
<dbReference type="Proteomes" id="UP000321026">
    <property type="component" value="Unassembled WGS sequence"/>
</dbReference>
<evidence type="ECO:0000313" key="2">
    <source>
        <dbReference type="Proteomes" id="UP000321026"/>
    </source>
</evidence>
<dbReference type="Pfam" id="PF05944">
    <property type="entry name" value="Phage_term_smal"/>
    <property type="match status" value="1"/>
</dbReference>